<keyword evidence="2" id="KW-1185">Reference proteome</keyword>
<evidence type="ECO:0000313" key="2">
    <source>
        <dbReference type="Proteomes" id="UP000030744"/>
    </source>
</evidence>
<proteinExistence type="predicted"/>
<gene>
    <name evidence="1" type="ORF">EMH_0092330</name>
</gene>
<dbReference type="VEuPathDB" id="ToxoDB:EMH_0092330"/>
<name>U6KMF2_9EIME</name>
<accession>U6KMF2</accession>
<dbReference type="Proteomes" id="UP000030744">
    <property type="component" value="Unassembled WGS sequence"/>
</dbReference>
<dbReference type="GeneID" id="60404569"/>
<dbReference type="AlphaFoldDB" id="U6KMF2"/>
<sequence length="94" mass="10629">MYSSPTHADNVIQFKEIDHWVASATDGQMVQYTSPKFSECRESFRTTELRIRMLGNSRNLREMQATGLDVAITRVVGGDVETDGAVNFCMHKPF</sequence>
<reference evidence="1" key="1">
    <citation type="submission" date="2013-10" db="EMBL/GenBank/DDBJ databases">
        <title>Genomic analysis of the causative agents of coccidiosis in chickens.</title>
        <authorList>
            <person name="Reid A.J."/>
            <person name="Blake D."/>
            <person name="Billington K."/>
            <person name="Browne H."/>
            <person name="Dunn M."/>
            <person name="Hung S."/>
            <person name="Kawahara F."/>
            <person name="Miranda-Saavedra D."/>
            <person name="Mourier T."/>
            <person name="Nagra H."/>
            <person name="Otto T.D."/>
            <person name="Rawlings N."/>
            <person name="Sanchez A."/>
            <person name="Sanders M."/>
            <person name="Subramaniam C."/>
            <person name="Tay Y."/>
            <person name="Dear P."/>
            <person name="Doerig C."/>
            <person name="Gruber A."/>
            <person name="Parkinson J."/>
            <person name="Shirley M."/>
            <person name="Wan K.L."/>
            <person name="Berriman M."/>
            <person name="Tomley F."/>
            <person name="Pain A."/>
        </authorList>
    </citation>
    <scope>NUCLEOTIDE SEQUENCE [LARGE SCALE GENOMIC DNA]</scope>
    <source>
        <strain evidence="1">Houghton</strain>
    </source>
</reference>
<protein>
    <submittedName>
        <fullName evidence="1">Uncharacterized protein</fullName>
    </submittedName>
</protein>
<organism evidence="1 2">
    <name type="scientific">Eimeria mitis</name>
    <dbReference type="NCBI Taxonomy" id="44415"/>
    <lineage>
        <taxon>Eukaryota</taxon>
        <taxon>Sar</taxon>
        <taxon>Alveolata</taxon>
        <taxon>Apicomplexa</taxon>
        <taxon>Conoidasida</taxon>
        <taxon>Coccidia</taxon>
        <taxon>Eucoccidiorida</taxon>
        <taxon>Eimeriorina</taxon>
        <taxon>Eimeriidae</taxon>
        <taxon>Eimeria</taxon>
    </lineage>
</organism>
<dbReference type="EMBL" id="HG736434">
    <property type="protein sequence ID" value="CDJ36633.1"/>
    <property type="molecule type" value="Genomic_DNA"/>
</dbReference>
<reference evidence="1" key="2">
    <citation type="submission" date="2013-10" db="EMBL/GenBank/DDBJ databases">
        <authorList>
            <person name="Aslett M."/>
        </authorList>
    </citation>
    <scope>NUCLEOTIDE SEQUENCE [LARGE SCALE GENOMIC DNA]</scope>
    <source>
        <strain evidence="1">Houghton</strain>
    </source>
</reference>
<dbReference type="RefSeq" id="XP_037878921.1">
    <property type="nucleotide sequence ID" value="XM_038023067.1"/>
</dbReference>
<evidence type="ECO:0000313" key="1">
    <source>
        <dbReference type="EMBL" id="CDJ36633.1"/>
    </source>
</evidence>